<evidence type="ECO:0000256" key="2">
    <source>
        <dbReference type="SAM" id="Phobius"/>
    </source>
</evidence>
<evidence type="ECO:0000256" key="1">
    <source>
        <dbReference type="SAM" id="MobiDB-lite"/>
    </source>
</evidence>
<accession>A0A9D1FXJ2</accession>
<feature type="compositionally biased region" description="Basic and acidic residues" evidence="1">
    <location>
        <begin position="39"/>
        <end position="51"/>
    </location>
</feature>
<dbReference type="EMBL" id="DVJO01000203">
    <property type="protein sequence ID" value="HIS83778.1"/>
    <property type="molecule type" value="Genomic_DNA"/>
</dbReference>
<reference evidence="3" key="1">
    <citation type="submission" date="2020-10" db="EMBL/GenBank/DDBJ databases">
        <authorList>
            <person name="Gilroy R."/>
        </authorList>
    </citation>
    <scope>NUCLEOTIDE SEQUENCE</scope>
    <source>
        <strain evidence="3">CHK152-2994</strain>
    </source>
</reference>
<feature type="region of interest" description="Disordered" evidence="1">
    <location>
        <begin position="15"/>
        <end position="68"/>
    </location>
</feature>
<keyword evidence="2" id="KW-0472">Membrane</keyword>
<feature type="transmembrane region" description="Helical" evidence="2">
    <location>
        <begin position="87"/>
        <end position="104"/>
    </location>
</feature>
<keyword evidence="2" id="KW-0812">Transmembrane</keyword>
<evidence type="ECO:0000313" key="3">
    <source>
        <dbReference type="EMBL" id="HIS83778.1"/>
    </source>
</evidence>
<name>A0A9D1FXJ2_9BACT</name>
<gene>
    <name evidence="3" type="ORF">IAD41_09275</name>
</gene>
<organism evidence="3 4">
    <name type="scientific">Candidatus Scatenecus faecavium</name>
    <dbReference type="NCBI Taxonomy" id="2840915"/>
    <lineage>
        <taxon>Bacteria</taxon>
        <taxon>Candidatus Scatenecus</taxon>
    </lineage>
</organism>
<dbReference type="AlphaFoldDB" id="A0A9D1FXJ2"/>
<reference evidence="3" key="2">
    <citation type="journal article" date="2021" name="PeerJ">
        <title>Extensive microbial diversity within the chicken gut microbiome revealed by metagenomics and culture.</title>
        <authorList>
            <person name="Gilroy R."/>
            <person name="Ravi A."/>
            <person name="Getino M."/>
            <person name="Pursley I."/>
            <person name="Horton D.L."/>
            <person name="Alikhan N.F."/>
            <person name="Baker D."/>
            <person name="Gharbi K."/>
            <person name="Hall N."/>
            <person name="Watson M."/>
            <person name="Adriaenssens E.M."/>
            <person name="Foster-Nyarko E."/>
            <person name="Jarju S."/>
            <person name="Secka A."/>
            <person name="Antonio M."/>
            <person name="Oren A."/>
            <person name="Chaudhuri R.R."/>
            <person name="La Ragione R."/>
            <person name="Hildebrand F."/>
            <person name="Pallen M.J."/>
        </authorList>
    </citation>
    <scope>NUCLEOTIDE SEQUENCE</scope>
    <source>
        <strain evidence="3">CHK152-2994</strain>
    </source>
</reference>
<keyword evidence="2" id="KW-1133">Transmembrane helix</keyword>
<dbReference type="Proteomes" id="UP000824139">
    <property type="component" value="Unassembled WGS sequence"/>
</dbReference>
<feature type="transmembrane region" description="Helical" evidence="2">
    <location>
        <begin position="110"/>
        <end position="130"/>
    </location>
</feature>
<sequence length="150" mass="16076">MFVNSVRNFNITSFKAQENEVSQATEAKPESQPAQEIPETTKPEAKADSFEHTQPAASQPAQNPGVIPGVQMPTLAQISKAKTTQKILGGSVFALGALGILSSLSPKKWVRLLFTIPVGGAIAYFGANMYNMANALDKLKDYAVNPQAKQ</sequence>
<evidence type="ECO:0000313" key="4">
    <source>
        <dbReference type="Proteomes" id="UP000824139"/>
    </source>
</evidence>
<comment type="caution">
    <text evidence="3">The sequence shown here is derived from an EMBL/GenBank/DDBJ whole genome shotgun (WGS) entry which is preliminary data.</text>
</comment>
<proteinExistence type="predicted"/>
<feature type="compositionally biased region" description="Polar residues" evidence="1">
    <location>
        <begin position="15"/>
        <end position="25"/>
    </location>
</feature>
<protein>
    <submittedName>
        <fullName evidence="3">Uncharacterized protein</fullName>
    </submittedName>
</protein>